<organism evidence="4 5">
    <name type="scientific">Streptomyces alboniger</name>
    <dbReference type="NCBI Taxonomy" id="132473"/>
    <lineage>
        <taxon>Bacteria</taxon>
        <taxon>Bacillati</taxon>
        <taxon>Actinomycetota</taxon>
        <taxon>Actinomycetes</taxon>
        <taxon>Kitasatosporales</taxon>
        <taxon>Streptomycetaceae</taxon>
        <taxon>Streptomyces</taxon>
        <taxon>Streptomyces aurantiacus group</taxon>
    </lineage>
</organism>
<protein>
    <recommendedName>
        <fullName evidence="3">Teneurin NHL domain-containing protein</fullName>
    </recommendedName>
</protein>
<evidence type="ECO:0000259" key="3">
    <source>
        <dbReference type="Pfam" id="PF25021"/>
    </source>
</evidence>
<feature type="domain" description="Teneurin NHL" evidence="3">
    <location>
        <begin position="100"/>
        <end position="147"/>
    </location>
</feature>
<dbReference type="PROSITE" id="PS51125">
    <property type="entry name" value="NHL"/>
    <property type="match status" value="1"/>
</dbReference>
<dbReference type="Pfam" id="PF01436">
    <property type="entry name" value="NHL"/>
    <property type="match status" value="1"/>
</dbReference>
<feature type="repeat" description="NHL" evidence="2">
    <location>
        <begin position="109"/>
        <end position="139"/>
    </location>
</feature>
<accession>A0A5J6HTE2</accession>
<dbReference type="InterPro" id="IPR056822">
    <property type="entry name" value="TEN_NHL"/>
</dbReference>
<gene>
    <name evidence="4" type="ORF">CP975_04510</name>
</gene>
<proteinExistence type="predicted"/>
<keyword evidence="1" id="KW-0677">Repeat</keyword>
<dbReference type="PANTHER" id="PTHR46388:SF2">
    <property type="entry name" value="NHL REPEAT-CONTAINING PROTEIN 2"/>
    <property type="match status" value="1"/>
</dbReference>
<keyword evidence="5" id="KW-1185">Reference proteome</keyword>
<evidence type="ECO:0000313" key="4">
    <source>
        <dbReference type="EMBL" id="QEV22094.1"/>
    </source>
</evidence>
<dbReference type="Proteomes" id="UP000326553">
    <property type="component" value="Chromosome"/>
</dbReference>
<dbReference type="Pfam" id="PF25021">
    <property type="entry name" value="TEN_NHL"/>
    <property type="match status" value="2"/>
</dbReference>
<evidence type="ECO:0000313" key="5">
    <source>
        <dbReference type="Proteomes" id="UP000326553"/>
    </source>
</evidence>
<dbReference type="PANTHER" id="PTHR46388">
    <property type="entry name" value="NHL REPEAT-CONTAINING PROTEIN 2"/>
    <property type="match status" value="1"/>
</dbReference>
<dbReference type="OrthoDB" id="4298572at2"/>
<name>A0A5J6HTE2_STRAD</name>
<evidence type="ECO:0000256" key="1">
    <source>
        <dbReference type="ARBA" id="ARBA00022737"/>
    </source>
</evidence>
<dbReference type="Gene3D" id="2.120.10.30">
    <property type="entry name" value="TolB, C-terminal domain"/>
    <property type="match status" value="2"/>
</dbReference>
<dbReference type="EMBL" id="CP023695">
    <property type="protein sequence ID" value="QEV22094.1"/>
    <property type="molecule type" value="Genomic_DNA"/>
</dbReference>
<dbReference type="AlphaFoldDB" id="A0A5J6HTE2"/>
<dbReference type="InterPro" id="IPR011042">
    <property type="entry name" value="6-blade_b-propeller_TolB-like"/>
</dbReference>
<evidence type="ECO:0000256" key="2">
    <source>
        <dbReference type="PROSITE-ProRule" id="PRU00504"/>
    </source>
</evidence>
<dbReference type="SUPFAM" id="SSF101898">
    <property type="entry name" value="NHL repeat"/>
    <property type="match status" value="1"/>
</dbReference>
<feature type="domain" description="Teneurin NHL" evidence="3">
    <location>
        <begin position="42"/>
        <end position="92"/>
    </location>
</feature>
<dbReference type="KEGG" id="salw:CP975_04510"/>
<reference evidence="4 5" key="1">
    <citation type="submission" date="2017-09" db="EMBL/GenBank/DDBJ databases">
        <authorList>
            <person name="Lee N."/>
            <person name="Cho B.-K."/>
        </authorList>
    </citation>
    <scope>NUCLEOTIDE SEQUENCE [LARGE SCALE GENOMIC DNA]</scope>
    <source>
        <strain evidence="4 5">ATCC 12461</strain>
    </source>
</reference>
<dbReference type="InterPro" id="IPR001258">
    <property type="entry name" value="NHL_repeat"/>
</dbReference>
<sequence length="616" mass="64497">MSVVTDGAGNIFIGEFSGHRVRKVTPDGIIRTVAGTGQAGYSGDGGPATKAQLNFHEGIALGRDGSLYIADRENHRVRKVAADGTITTVAGTGQAGYDSDGQPAVRAKLNMPLAVAVDEDGNLYIADLANQRVRKVTPDGIIHTVAGNGLGGYDSDGGPAHETKLYQPNALALDAAGNLYISDRGNHRVRMVARAGAEMPLKPYEADLYGKAVAPHTVQRGQEFDLGAYVESRLGGADGAKVTVVLTLADGLVDATGTSGRRLSRTFPGTSLVPYSGIRAPGPTSYSLNGVFRVTAPRTTPPGTYVSTLEIQYAGELNLKDNVFTLPVAVVVPSLVQDETALEIRQETVPEVAAGQGAKFNVILNSPTGQPVNPGVIAQRFTAPTGFVFTGQPSYGYYDTVHGVITGNLVHRIEDDGRTLIVTDNPHVNTTTSDTGPLVYTIGVRALPGAHPGTVADGSASVGKHVPVQLSAKVTGPVGDETPLRYAQESVPELEPGGSTTFNIEIRSLDNQPVNPGTFPQRFTAPTGFAFDPGASYGYYYVKPAVTGNLSTRVEDGGKTLVVESNPHLNTGTTDTTALLYTLSLRALPDAGPGTYDDGRISVGRLAPTPITARVK</sequence>